<keyword evidence="2" id="KW-1185">Reference proteome</keyword>
<dbReference type="RefSeq" id="WP_306019787.1">
    <property type="nucleotide sequence ID" value="NZ_CP129013.1"/>
</dbReference>
<dbReference type="EMBL" id="CP129013">
    <property type="protein sequence ID" value="WLR42657.1"/>
    <property type="molecule type" value="Genomic_DNA"/>
</dbReference>
<protein>
    <submittedName>
        <fullName evidence="1">Uncharacterized protein</fullName>
    </submittedName>
</protein>
<reference evidence="1 2" key="1">
    <citation type="submission" date="2023-06" db="EMBL/GenBank/DDBJ databases">
        <title>Five Gram-positive bacteria isolated from mangrove sediments in Shenzhen, Guangdong, China.</title>
        <authorList>
            <person name="Yu S."/>
            <person name="Zheng W."/>
            <person name="Huang Y."/>
        </authorList>
    </citation>
    <scope>NUCLEOTIDE SEQUENCE [LARGE SCALE GENOMIC DNA]</scope>
    <source>
        <strain evidence="1 2">SaN35-3</strain>
    </source>
</reference>
<dbReference type="Proteomes" id="UP001197974">
    <property type="component" value="Chromosome"/>
</dbReference>
<evidence type="ECO:0000313" key="2">
    <source>
        <dbReference type="Proteomes" id="UP001197974"/>
    </source>
</evidence>
<accession>A0ABY9JTI8</accession>
<organism evidence="1 2">
    <name type="scientific">Bacillus carboniphilus</name>
    <dbReference type="NCBI Taxonomy" id="86663"/>
    <lineage>
        <taxon>Bacteria</taxon>
        <taxon>Bacillati</taxon>
        <taxon>Bacillota</taxon>
        <taxon>Bacilli</taxon>
        <taxon>Bacillales</taxon>
        <taxon>Bacillaceae</taxon>
        <taxon>Bacillus</taxon>
    </lineage>
</organism>
<gene>
    <name evidence="1" type="ORF">LC087_18580</name>
</gene>
<proteinExistence type="predicted"/>
<evidence type="ECO:0000313" key="1">
    <source>
        <dbReference type="EMBL" id="WLR42657.1"/>
    </source>
</evidence>
<sequence length="42" mass="4991">MNADQAFAFVVIWALVENYCPDKKKNEEKSPLIRNCARNYYH</sequence>
<name>A0ABY9JTI8_9BACI</name>